<dbReference type="RefSeq" id="WP_069582699.1">
    <property type="nucleotide sequence ID" value="NZ_LMVM01000001.1"/>
</dbReference>
<keyword evidence="9" id="KW-1185">Reference proteome</keyword>
<keyword evidence="3" id="KW-1003">Cell membrane</keyword>
<reference evidence="8 9" key="1">
    <citation type="journal article" date="2017" name="BMC Genomics">
        <title>Genomic analysis of methanogenic archaea reveals a shift towards energy conservation.</title>
        <authorList>
            <person name="Gilmore S.P."/>
            <person name="Henske J.K."/>
            <person name="Sexton J.A."/>
            <person name="Solomon K.V."/>
            <person name="Seppala S."/>
            <person name="Yoo J.I."/>
            <person name="Huyett L.M."/>
            <person name="Pressman A."/>
            <person name="Cogan J.Z."/>
            <person name="Kivenson V."/>
            <person name="Peng X."/>
            <person name="Tan Y."/>
            <person name="Valentine D.L."/>
            <person name="O'Malley M.A."/>
        </authorList>
    </citation>
    <scope>NUCLEOTIDE SEQUENCE [LARGE SCALE GENOMIC DNA]</scope>
    <source>
        <strain evidence="8 9">M.o.H.</strain>
    </source>
</reference>
<dbReference type="PANTHER" id="PTHR34229">
    <property type="entry name" value="METAL TRANSPORT PROTEIN HI_1621-RELATED"/>
    <property type="match status" value="1"/>
</dbReference>
<gene>
    <name evidence="8" type="ORF">ASJ80_16080</name>
</gene>
<evidence type="ECO:0000256" key="1">
    <source>
        <dbReference type="ARBA" id="ARBA00004651"/>
    </source>
</evidence>
<feature type="transmembrane region" description="Helical" evidence="7">
    <location>
        <begin position="71"/>
        <end position="100"/>
    </location>
</feature>
<feature type="transmembrane region" description="Helical" evidence="7">
    <location>
        <begin position="6"/>
        <end position="29"/>
    </location>
</feature>
<sequence length="212" mass="22835">MHLPDGLIPLWQAAIYWILTIIILAVYIFKLSRTEEKEKKIVATAIFAAATFVASSLSIPSPFGVPVHFFLIPLVVILLGPLSGVAVEFLCLIVQFFFLGMGGITSLGANTVTMGIVLSFSTYLFYKLTLDLDKRLSVFAGTLMGIAMATIAQALMLVSAGVATLDMLMATLIPFYLFVAVIEGIANVFIVSALSGVKPELLTLNKGEEILK</sequence>
<dbReference type="InterPro" id="IPR002751">
    <property type="entry name" value="CbiM/NikMN"/>
</dbReference>
<comment type="subcellular location">
    <subcellularLocation>
        <location evidence="1">Cell membrane</location>
        <topology evidence="1">Multi-pass membrane protein</topology>
    </subcellularLocation>
</comment>
<feature type="transmembrane region" description="Helical" evidence="7">
    <location>
        <begin position="41"/>
        <end position="59"/>
    </location>
</feature>
<keyword evidence="6 7" id="KW-0472">Membrane</keyword>
<evidence type="ECO:0000256" key="6">
    <source>
        <dbReference type="ARBA" id="ARBA00023136"/>
    </source>
</evidence>
<evidence type="ECO:0000313" key="9">
    <source>
        <dbReference type="Proteomes" id="UP000217784"/>
    </source>
</evidence>
<feature type="transmembrane region" description="Helical" evidence="7">
    <location>
        <begin position="107"/>
        <end position="126"/>
    </location>
</feature>
<evidence type="ECO:0000256" key="3">
    <source>
        <dbReference type="ARBA" id="ARBA00022475"/>
    </source>
</evidence>
<dbReference type="PANTHER" id="PTHR34229:SF1">
    <property type="entry name" value="METAL TRANSPORT PROTEIN HI_1621-RELATED"/>
    <property type="match status" value="1"/>
</dbReference>
<dbReference type="Gene3D" id="1.10.1760.20">
    <property type="match status" value="1"/>
</dbReference>
<organism evidence="8 9">
    <name type="scientific">Methanobacterium bryantii</name>
    <dbReference type="NCBI Taxonomy" id="2161"/>
    <lineage>
        <taxon>Archaea</taxon>
        <taxon>Methanobacteriati</taxon>
        <taxon>Methanobacteriota</taxon>
        <taxon>Methanomada group</taxon>
        <taxon>Methanobacteria</taxon>
        <taxon>Methanobacteriales</taxon>
        <taxon>Methanobacteriaceae</taxon>
        <taxon>Methanobacterium</taxon>
    </lineage>
</organism>
<keyword evidence="5 7" id="KW-1133">Transmembrane helix</keyword>
<dbReference type="EMBL" id="LMVM01000001">
    <property type="protein sequence ID" value="PAV06437.1"/>
    <property type="molecule type" value="Genomic_DNA"/>
</dbReference>
<dbReference type="Pfam" id="PF01891">
    <property type="entry name" value="CbiM"/>
    <property type="match status" value="1"/>
</dbReference>
<dbReference type="GO" id="GO:0005886">
    <property type="term" value="C:plasma membrane"/>
    <property type="evidence" value="ECO:0007669"/>
    <property type="project" value="UniProtKB-SubCell"/>
</dbReference>
<dbReference type="OrthoDB" id="82525at2157"/>
<dbReference type="AlphaFoldDB" id="A0A2A2HAN9"/>
<feature type="transmembrane region" description="Helical" evidence="7">
    <location>
        <begin position="138"/>
        <end position="163"/>
    </location>
</feature>
<dbReference type="GO" id="GO:0000041">
    <property type="term" value="P:transition metal ion transport"/>
    <property type="evidence" value="ECO:0007669"/>
    <property type="project" value="InterPro"/>
</dbReference>
<evidence type="ECO:0000256" key="5">
    <source>
        <dbReference type="ARBA" id="ARBA00022989"/>
    </source>
</evidence>
<dbReference type="Proteomes" id="UP000217784">
    <property type="component" value="Unassembled WGS sequence"/>
</dbReference>
<evidence type="ECO:0000313" key="8">
    <source>
        <dbReference type="EMBL" id="PAV06437.1"/>
    </source>
</evidence>
<proteinExistence type="predicted"/>
<protein>
    <submittedName>
        <fullName evidence="8">Cobalamin biosynthesis protein CobM</fullName>
    </submittedName>
</protein>
<evidence type="ECO:0000256" key="2">
    <source>
        <dbReference type="ARBA" id="ARBA00022448"/>
    </source>
</evidence>
<keyword evidence="2" id="KW-0813">Transport</keyword>
<feature type="transmembrane region" description="Helical" evidence="7">
    <location>
        <begin position="175"/>
        <end position="197"/>
    </location>
</feature>
<evidence type="ECO:0000256" key="7">
    <source>
        <dbReference type="SAM" id="Phobius"/>
    </source>
</evidence>
<accession>A0A2A2HAN9</accession>
<name>A0A2A2HAN9_METBR</name>
<evidence type="ECO:0000256" key="4">
    <source>
        <dbReference type="ARBA" id="ARBA00022692"/>
    </source>
</evidence>
<comment type="caution">
    <text evidence="8">The sequence shown here is derived from an EMBL/GenBank/DDBJ whole genome shotgun (WGS) entry which is preliminary data.</text>
</comment>
<keyword evidence="4 7" id="KW-0812">Transmembrane</keyword>